<accession>A0A6A0AKP2</accession>
<sequence>ALPIYPASSRNVARLGLNGAEDASGSGLLSLNKAGGEEGMHPDALVDLRGECFMQPQGLDASGLAAKYIMADNVEAARVMTSHLGVKALPLS</sequence>
<comment type="caution">
    <text evidence="1">The sequence shown here is derived from an EMBL/GenBank/DDBJ whole genome shotgun (WGS) entry which is preliminary data.</text>
</comment>
<proteinExistence type="predicted"/>
<dbReference type="EMBL" id="BLLF01008669">
    <property type="protein sequence ID" value="GFH33479.1"/>
    <property type="molecule type" value="Genomic_DNA"/>
</dbReference>
<gene>
    <name evidence="1" type="ORF">HaLaN_32859</name>
</gene>
<evidence type="ECO:0000313" key="2">
    <source>
        <dbReference type="Proteomes" id="UP000485058"/>
    </source>
</evidence>
<evidence type="ECO:0000313" key="1">
    <source>
        <dbReference type="EMBL" id="GFH33479.1"/>
    </source>
</evidence>
<feature type="non-terminal residue" evidence="1">
    <location>
        <position position="92"/>
    </location>
</feature>
<name>A0A6A0AKP2_HAELA</name>
<keyword evidence="2" id="KW-1185">Reference proteome</keyword>
<dbReference type="Proteomes" id="UP000485058">
    <property type="component" value="Unassembled WGS sequence"/>
</dbReference>
<reference evidence="1 2" key="1">
    <citation type="submission" date="2020-02" db="EMBL/GenBank/DDBJ databases">
        <title>Draft genome sequence of Haematococcus lacustris strain NIES-144.</title>
        <authorList>
            <person name="Morimoto D."/>
            <person name="Nakagawa S."/>
            <person name="Yoshida T."/>
            <person name="Sawayama S."/>
        </authorList>
    </citation>
    <scope>NUCLEOTIDE SEQUENCE [LARGE SCALE GENOMIC DNA]</scope>
    <source>
        <strain evidence="1 2">NIES-144</strain>
    </source>
</reference>
<feature type="non-terminal residue" evidence="1">
    <location>
        <position position="1"/>
    </location>
</feature>
<protein>
    <submittedName>
        <fullName evidence="1">Uncharacterized protein</fullName>
    </submittedName>
</protein>
<dbReference type="AlphaFoldDB" id="A0A6A0AKP2"/>
<organism evidence="1 2">
    <name type="scientific">Haematococcus lacustris</name>
    <name type="common">Green alga</name>
    <name type="synonym">Haematococcus pluvialis</name>
    <dbReference type="NCBI Taxonomy" id="44745"/>
    <lineage>
        <taxon>Eukaryota</taxon>
        <taxon>Viridiplantae</taxon>
        <taxon>Chlorophyta</taxon>
        <taxon>core chlorophytes</taxon>
        <taxon>Chlorophyceae</taxon>
        <taxon>CS clade</taxon>
        <taxon>Chlamydomonadales</taxon>
        <taxon>Haematococcaceae</taxon>
        <taxon>Haematococcus</taxon>
    </lineage>
</organism>